<sequence length="140" mass="15602">MVLGLPCQFDYRDVTYAFRRTFGHLLPRRLQNRDIINGPYDTDRYAGDNHPPTSSGGYNTSTDQIGRIQAREHEQTTARNVSGADVYYPGGREDKEKNEGSHVRRKKKKKEVGWDQGVVGGEGRGGTGSKDKRMSISGAV</sequence>
<dbReference type="EMBL" id="WIQZ01000029">
    <property type="protein sequence ID" value="KAF3136353.1"/>
    <property type="molecule type" value="Genomic_DNA"/>
</dbReference>
<feature type="region of interest" description="Disordered" evidence="1">
    <location>
        <begin position="41"/>
        <end position="140"/>
    </location>
</feature>
<comment type="caution">
    <text evidence="3">The sequence shown here is derived from an EMBL/GenBank/DDBJ whole genome shotgun (WGS) entry which is preliminary data.</text>
</comment>
<dbReference type="Proteomes" id="UP000475325">
    <property type="component" value="Unassembled WGS sequence"/>
</dbReference>
<protein>
    <submittedName>
        <fullName evidence="3">Uncharacterized protein</fullName>
    </submittedName>
</protein>
<dbReference type="AlphaFoldDB" id="A0A7C8JSI8"/>
<evidence type="ECO:0000313" key="5">
    <source>
        <dbReference type="Proteomes" id="UP000480548"/>
    </source>
</evidence>
<gene>
    <name evidence="2" type="ORF">TWF102_011764</name>
    <name evidence="3" type="ORF">TWF703_005462</name>
</gene>
<dbReference type="Proteomes" id="UP000480548">
    <property type="component" value="Unassembled WGS sequence"/>
</dbReference>
<evidence type="ECO:0000313" key="3">
    <source>
        <dbReference type="EMBL" id="KAF3136353.1"/>
    </source>
</evidence>
<organism evidence="3 5">
    <name type="scientific">Orbilia oligospora</name>
    <name type="common">Nematode-trapping fungus</name>
    <name type="synonym">Arthrobotrys oligospora</name>
    <dbReference type="NCBI Taxonomy" id="2813651"/>
    <lineage>
        <taxon>Eukaryota</taxon>
        <taxon>Fungi</taxon>
        <taxon>Dikarya</taxon>
        <taxon>Ascomycota</taxon>
        <taxon>Pezizomycotina</taxon>
        <taxon>Orbiliomycetes</taxon>
        <taxon>Orbiliales</taxon>
        <taxon>Orbiliaceae</taxon>
        <taxon>Orbilia</taxon>
    </lineage>
</organism>
<dbReference type="EMBL" id="WIQW01000094">
    <property type="protein sequence ID" value="KAF3084984.1"/>
    <property type="molecule type" value="Genomic_DNA"/>
</dbReference>
<evidence type="ECO:0000256" key="1">
    <source>
        <dbReference type="SAM" id="MobiDB-lite"/>
    </source>
</evidence>
<name>A0A7C8JSI8_ORBOL</name>
<evidence type="ECO:0000313" key="4">
    <source>
        <dbReference type="Proteomes" id="UP000475325"/>
    </source>
</evidence>
<accession>A0A7C8JSI8</accession>
<feature type="compositionally biased region" description="Gly residues" evidence="1">
    <location>
        <begin position="118"/>
        <end position="128"/>
    </location>
</feature>
<reference evidence="4 5" key="1">
    <citation type="submission" date="2019-06" db="EMBL/GenBank/DDBJ databases">
        <authorList>
            <person name="Palmer J.M."/>
        </authorList>
    </citation>
    <scope>NUCLEOTIDE SEQUENCE [LARGE SCALE GENOMIC DNA]</scope>
    <source>
        <strain evidence="2 4">TWF102</strain>
        <strain evidence="3 5">TWF703</strain>
    </source>
</reference>
<feature type="compositionally biased region" description="Polar residues" evidence="1">
    <location>
        <begin position="51"/>
        <end position="64"/>
    </location>
</feature>
<evidence type="ECO:0000313" key="2">
    <source>
        <dbReference type="EMBL" id="KAF3084984.1"/>
    </source>
</evidence>
<proteinExistence type="predicted"/>
<feature type="compositionally biased region" description="Basic and acidic residues" evidence="1">
    <location>
        <begin position="91"/>
        <end position="102"/>
    </location>
</feature>